<feature type="coiled-coil region" evidence="1">
    <location>
        <begin position="21"/>
        <end position="72"/>
    </location>
</feature>
<evidence type="ECO:0000313" key="2">
    <source>
        <dbReference type="EMBL" id="RMZ99164.1"/>
    </source>
</evidence>
<evidence type="ECO:0000256" key="1">
    <source>
        <dbReference type="SAM" id="Coils"/>
    </source>
</evidence>
<keyword evidence="4" id="KW-1185">Reference proteome</keyword>
<reference evidence="2 4" key="1">
    <citation type="journal article" date="2018" name="Sci. Rep.">
        <title>Genomic signatures of local adaptation to the degree of environmental predictability in rotifers.</title>
        <authorList>
            <person name="Franch-Gras L."/>
            <person name="Hahn C."/>
            <person name="Garcia-Roger E.M."/>
            <person name="Carmona M.J."/>
            <person name="Serra M."/>
            <person name="Gomez A."/>
        </authorList>
    </citation>
    <scope>NUCLEOTIDE SEQUENCE [LARGE SCALE GENOMIC DNA]</scope>
    <source>
        <strain evidence="2">HYR1</strain>
    </source>
</reference>
<evidence type="ECO:0000313" key="3">
    <source>
        <dbReference type="EMBL" id="RNA27850.1"/>
    </source>
</evidence>
<feature type="non-terminal residue" evidence="2">
    <location>
        <position position="1"/>
    </location>
</feature>
<gene>
    <name evidence="3" type="ORF">BpHYR1_043805</name>
    <name evidence="2" type="ORF">BpHYR1_049778</name>
</gene>
<name>A0A3M7PKB1_BRAPC</name>
<dbReference type="EMBL" id="REGN01010383">
    <property type="protein sequence ID" value="RMZ99164.1"/>
    <property type="molecule type" value="Genomic_DNA"/>
</dbReference>
<organism evidence="2 4">
    <name type="scientific">Brachionus plicatilis</name>
    <name type="common">Marine rotifer</name>
    <name type="synonym">Brachionus muelleri</name>
    <dbReference type="NCBI Taxonomy" id="10195"/>
    <lineage>
        <taxon>Eukaryota</taxon>
        <taxon>Metazoa</taxon>
        <taxon>Spiralia</taxon>
        <taxon>Gnathifera</taxon>
        <taxon>Rotifera</taxon>
        <taxon>Eurotatoria</taxon>
        <taxon>Monogononta</taxon>
        <taxon>Pseudotrocha</taxon>
        <taxon>Ploima</taxon>
        <taxon>Brachionidae</taxon>
        <taxon>Brachionus</taxon>
    </lineage>
</organism>
<dbReference type="AlphaFoldDB" id="A0A3M7PKB1"/>
<sequence length="81" mass="9640">EKIKIQNLEIEEAIQQLILYNKEKENTKLLLNEKKENETKKNALPKNELNISEKLNNTHAKLRKARNNIQIKIENNQKTFE</sequence>
<dbReference type="Proteomes" id="UP000276133">
    <property type="component" value="Unassembled WGS sequence"/>
</dbReference>
<dbReference type="EMBL" id="REGN01002483">
    <property type="protein sequence ID" value="RNA27850.1"/>
    <property type="molecule type" value="Genomic_DNA"/>
</dbReference>
<protein>
    <submittedName>
        <fullName evidence="2">Uncharacterized protein</fullName>
    </submittedName>
</protein>
<proteinExistence type="predicted"/>
<comment type="caution">
    <text evidence="2">The sequence shown here is derived from an EMBL/GenBank/DDBJ whole genome shotgun (WGS) entry which is preliminary data.</text>
</comment>
<keyword evidence="1" id="KW-0175">Coiled coil</keyword>
<evidence type="ECO:0000313" key="4">
    <source>
        <dbReference type="Proteomes" id="UP000276133"/>
    </source>
</evidence>
<accession>A0A3M7PKB1</accession>